<evidence type="ECO:0000256" key="6">
    <source>
        <dbReference type="PIRSR" id="PIRSR005536-1"/>
    </source>
</evidence>
<dbReference type="EMBL" id="AAOE01000016">
    <property type="protein sequence ID" value="EAR08786.1"/>
    <property type="molecule type" value="Genomic_DNA"/>
</dbReference>
<dbReference type="InterPro" id="IPR050985">
    <property type="entry name" value="Alpha-glycosidase_related"/>
</dbReference>
<evidence type="ECO:0000313" key="10">
    <source>
        <dbReference type="EMBL" id="EAR08786.1"/>
    </source>
</evidence>
<feature type="binding site" evidence="7">
    <location>
        <begin position="445"/>
        <end position="449"/>
    </location>
    <ligand>
        <name>substrate</name>
    </ligand>
</feature>
<dbReference type="PROSITE" id="PS00512">
    <property type="entry name" value="ALPHA_GALACTOSIDASE"/>
    <property type="match status" value="1"/>
</dbReference>
<dbReference type="FunFam" id="3.20.20.70:FF:000118">
    <property type="entry name" value="Alpha-galactosidase"/>
    <property type="match status" value="1"/>
</dbReference>
<dbReference type="SUPFAM" id="SSF51445">
    <property type="entry name" value="(Trans)glycosidases"/>
    <property type="match status" value="1"/>
</dbReference>
<evidence type="ECO:0000256" key="2">
    <source>
        <dbReference type="ARBA" id="ARBA00012755"/>
    </source>
</evidence>
<dbReference type="InterPro" id="IPR017853">
    <property type="entry name" value="GH"/>
</dbReference>
<evidence type="ECO:0000256" key="1">
    <source>
        <dbReference type="ARBA" id="ARBA00001255"/>
    </source>
</evidence>
<evidence type="ECO:0000313" key="11">
    <source>
        <dbReference type="Proteomes" id="UP000005953"/>
    </source>
</evidence>
<dbReference type="Pfam" id="PF16874">
    <property type="entry name" value="Glyco_hydro_36C"/>
    <property type="match status" value="1"/>
</dbReference>
<reference evidence="10 11" key="1">
    <citation type="submission" date="2006-02" db="EMBL/GenBank/DDBJ databases">
        <authorList>
            <person name="Pinhassi J."/>
            <person name="Pedros-Alio C."/>
            <person name="Ferriera S."/>
            <person name="Johnson J."/>
            <person name="Kravitz S."/>
            <person name="Halpern A."/>
            <person name="Remington K."/>
            <person name="Beeson K."/>
            <person name="Tran B."/>
            <person name="Rogers Y.-H."/>
            <person name="Friedman R."/>
            <person name="Venter J.C."/>
        </authorList>
    </citation>
    <scope>NUCLEOTIDE SEQUENCE [LARGE SCALE GENOMIC DNA]</scope>
    <source>
        <strain evidence="10 11">MED297</strain>
    </source>
</reference>
<gene>
    <name evidence="10" type="ORF">MED297_08981</name>
</gene>
<comment type="catalytic activity">
    <reaction evidence="1 5">
        <text>Hydrolysis of terminal, non-reducing alpha-D-galactose residues in alpha-D-galactosides, including galactose oligosaccharides, galactomannans and galactolipids.</text>
        <dbReference type="EC" id="3.2.1.22"/>
    </reaction>
</comment>
<protein>
    <recommendedName>
        <fullName evidence="2 5">Alpha-galactosidase</fullName>
        <ecNumber evidence="2 5">3.2.1.22</ecNumber>
    </recommendedName>
</protein>
<feature type="active site" description="Proton donor" evidence="6">
    <location>
        <position position="511"/>
    </location>
</feature>
<comment type="caution">
    <text evidence="10">The sequence shown here is derived from an EMBL/GenBank/DDBJ whole genome shotgun (WGS) entry which is preliminary data.</text>
</comment>
<evidence type="ECO:0000256" key="3">
    <source>
        <dbReference type="ARBA" id="ARBA00022801"/>
    </source>
</evidence>
<evidence type="ECO:0000256" key="7">
    <source>
        <dbReference type="PIRSR" id="PIRSR005536-2"/>
    </source>
</evidence>
<evidence type="ECO:0000259" key="8">
    <source>
        <dbReference type="Pfam" id="PF16874"/>
    </source>
</evidence>
<feature type="binding site" evidence="7">
    <location>
        <position position="489"/>
    </location>
    <ligand>
        <name>substrate</name>
    </ligand>
</feature>
<feature type="domain" description="Glycosyl hydrolase family 36 C-terminal" evidence="8">
    <location>
        <begin position="612"/>
        <end position="703"/>
    </location>
</feature>
<dbReference type="Gene3D" id="2.70.98.60">
    <property type="entry name" value="alpha-galactosidase from lactobacil brevis"/>
    <property type="match status" value="1"/>
</dbReference>
<dbReference type="Pfam" id="PF16875">
    <property type="entry name" value="Glyco_hydro_36N"/>
    <property type="match status" value="1"/>
</dbReference>
<dbReference type="STRING" id="314283.MED297_08981"/>
<dbReference type="EC" id="3.2.1.22" evidence="2 5"/>
<evidence type="ECO:0000259" key="9">
    <source>
        <dbReference type="Pfam" id="PF16875"/>
    </source>
</evidence>
<feature type="domain" description="Glycosyl hydrolase family 36 N-terminal" evidence="9">
    <location>
        <begin position="23"/>
        <end position="253"/>
    </location>
</feature>
<comment type="similarity">
    <text evidence="5">Belongs to the glycosyl hydrolase.</text>
</comment>
<proteinExistence type="inferred from homology"/>
<dbReference type="RefSeq" id="WP_008046020.1">
    <property type="nucleotide sequence ID" value="NZ_CH724152.1"/>
</dbReference>
<dbReference type="HOGENOM" id="CLU_009640_3_1_6"/>
<dbReference type="OrthoDB" id="9758822at2"/>
<dbReference type="Proteomes" id="UP000005953">
    <property type="component" value="Unassembled WGS sequence"/>
</dbReference>
<dbReference type="InterPro" id="IPR038417">
    <property type="entry name" value="Alpga-gal_N_sf"/>
</dbReference>
<keyword evidence="4 5" id="KW-0326">Glycosidase</keyword>
<dbReference type="GO" id="GO:0004557">
    <property type="term" value="F:alpha-galactosidase activity"/>
    <property type="evidence" value="ECO:0007669"/>
    <property type="project" value="UniProtKB-UniRule"/>
</dbReference>
<sequence length="708" mass="79332">MSDWLHLTSEHCSAVLCSERGGIPKLVYWGARLSADSDLSSLDLLNGLPHPAGYLDAIPTLSLVPEIGHGFHGEAGLLGHSQRQRWGGQMTLTSMQKTAKGEAEIVCRDPIAQLSLTLSVCLDPVSDVLTLQAELKNEGEQAFQLDHLGLSVPMPVRAAELMTFHGRWIQEFVTKRQRWPESKVVRESRRGKTAHDSFPALIAGESGFSDTQGEVWGLHLAWSGNHRLVAEQLFDGDRHIQLAEWLYPGEIELAPGDSYQTPTIVGSWSQNGLNALSQRFHRYLRQQVLDPSVAEVPRPVHLNTWEGIYFDHTPEHLLRMVDQAADMGVERFILDDGWFGARDDDHAGLGDWTVNMQKHPGGLHYLIDAVKARGMEFGLWFEPEMVNPDSDLYRAHPDWVLQVEDYEQLLGRYQYVLDLSRPEVSEYLWNSIDAILTEYDIRYIKWDMNRDLVQPGSGGVASVHRQTQALYQLMARIREAHPHVEIENCSSGGGRIDYGLMQHTQRIWLSDCIDALERQRMQYGASLFFPPEVLGSHLSKTPASTTNRVLNLGFRGITALFAHFGIELDSSTLTALEREEVLALVNLYKDKRALIHHGDFYRLPTGVDSVQAYGTVAENGEEALFAVATLSLPETMRLPPLRLLGLDAKTTYRLEFWIPEGTAAHCTEKSPLQIEGAGEFTGELLMQLGVQLPIMHPQSAMLISLTTV</sequence>
<dbReference type="PRINTS" id="PR00743">
    <property type="entry name" value="GLHYDRLASE36"/>
</dbReference>
<accession>A4BGI0</accession>
<dbReference type="InterPro" id="IPR031705">
    <property type="entry name" value="Glyco_hydro_36_C"/>
</dbReference>
<dbReference type="InterPro" id="IPR031704">
    <property type="entry name" value="Glyco_hydro_36_N"/>
</dbReference>
<name>A4BGI0_9GAMM</name>
<dbReference type="PANTHER" id="PTHR43053:SF3">
    <property type="entry name" value="ALPHA-GALACTOSIDASE C-RELATED"/>
    <property type="match status" value="1"/>
</dbReference>
<dbReference type="GO" id="GO:0016052">
    <property type="term" value="P:carbohydrate catabolic process"/>
    <property type="evidence" value="ECO:0007669"/>
    <property type="project" value="InterPro"/>
</dbReference>
<feature type="binding site" evidence="7">
    <location>
        <begin position="335"/>
        <end position="336"/>
    </location>
    <ligand>
        <name>substrate</name>
    </ligand>
</feature>
<dbReference type="InterPro" id="IPR000111">
    <property type="entry name" value="Glyco_hydro_27/36_CS"/>
</dbReference>
<dbReference type="PANTHER" id="PTHR43053">
    <property type="entry name" value="GLYCOSIDASE FAMILY 31"/>
    <property type="match status" value="1"/>
</dbReference>
<feature type="binding site" evidence="7">
    <location>
        <position position="168"/>
    </location>
    <ligand>
        <name>substrate</name>
    </ligand>
</feature>
<organism evidence="10 11">
    <name type="scientific">Reinekea blandensis MED297</name>
    <dbReference type="NCBI Taxonomy" id="314283"/>
    <lineage>
        <taxon>Bacteria</taxon>
        <taxon>Pseudomonadati</taxon>
        <taxon>Pseudomonadota</taxon>
        <taxon>Gammaproteobacteria</taxon>
        <taxon>Oceanospirillales</taxon>
        <taxon>Saccharospirillaceae</taxon>
        <taxon>Reinekea</taxon>
    </lineage>
</organism>
<keyword evidence="11" id="KW-1185">Reference proteome</keyword>
<feature type="active site" description="Nucleophile" evidence="6">
    <location>
        <position position="447"/>
    </location>
</feature>
<evidence type="ECO:0000256" key="4">
    <source>
        <dbReference type="ARBA" id="ARBA00023295"/>
    </source>
</evidence>
<feature type="binding site" evidence="7">
    <location>
        <position position="511"/>
    </location>
    <ligand>
        <name>substrate</name>
    </ligand>
</feature>
<dbReference type="Gene3D" id="3.20.20.70">
    <property type="entry name" value="Aldolase class I"/>
    <property type="match status" value="1"/>
</dbReference>
<dbReference type="AlphaFoldDB" id="A4BGI0"/>
<keyword evidence="3 5" id="KW-0378">Hydrolase</keyword>
<dbReference type="Gene3D" id="2.60.40.1180">
    <property type="entry name" value="Golgi alpha-mannosidase II"/>
    <property type="match status" value="1"/>
</dbReference>
<evidence type="ECO:0000256" key="5">
    <source>
        <dbReference type="PIRNR" id="PIRNR005536"/>
    </source>
</evidence>
<dbReference type="Pfam" id="PF02065">
    <property type="entry name" value="Melibiase"/>
    <property type="match status" value="1"/>
</dbReference>
<dbReference type="InterPro" id="IPR013785">
    <property type="entry name" value="Aldolase_TIM"/>
</dbReference>
<dbReference type="CDD" id="cd14791">
    <property type="entry name" value="GH36"/>
    <property type="match status" value="1"/>
</dbReference>
<dbReference type="InterPro" id="IPR013780">
    <property type="entry name" value="Glyco_hydro_b"/>
</dbReference>
<feature type="binding site" evidence="7">
    <location>
        <position position="412"/>
    </location>
    <ligand>
        <name>substrate</name>
    </ligand>
</feature>
<dbReference type="PIRSF" id="PIRSF005536">
    <property type="entry name" value="Agal"/>
    <property type="match status" value="1"/>
</dbReference>
<dbReference type="InterPro" id="IPR002252">
    <property type="entry name" value="Glyco_hydro_36"/>
</dbReference>